<evidence type="ECO:0000313" key="8">
    <source>
        <dbReference type="Proteomes" id="UP001642540"/>
    </source>
</evidence>
<feature type="transmembrane region" description="Helical" evidence="5">
    <location>
        <begin position="20"/>
        <end position="46"/>
    </location>
</feature>
<keyword evidence="8" id="KW-1185">Reference proteome</keyword>
<dbReference type="InterPro" id="IPR012132">
    <property type="entry name" value="GMC_OxRdtase"/>
</dbReference>
<keyword evidence="3" id="KW-0285">Flavoprotein</keyword>
<keyword evidence="5" id="KW-0472">Membrane</keyword>
<evidence type="ECO:0000259" key="6">
    <source>
        <dbReference type="PROSITE" id="PS00624"/>
    </source>
</evidence>
<dbReference type="PIRSF" id="PIRSF000137">
    <property type="entry name" value="Alcohol_oxidase"/>
    <property type="match status" value="1"/>
</dbReference>
<feature type="domain" description="Glucose-methanol-choline oxidoreductase N-terminal" evidence="6">
    <location>
        <begin position="325"/>
        <end position="339"/>
    </location>
</feature>
<protein>
    <recommendedName>
        <fullName evidence="6">Glucose-methanol-choline oxidoreductase N-terminal domain-containing protein</fullName>
    </recommendedName>
</protein>
<sequence length="657" mass="74152">MYTNMATTNVPSLLTPAFTSYANIVPSITSVLSSALPIMVISFGFWDQYSDFLHSQTLENYQKNVVEEYDFIIVGGGSAGCVLSNKLSANPNYKILLLESGGNPNPMQAVPIYFSLLLHTPQIDYDFYTVPQKDACLALKERRSFWPRGMGLGGSSNLNAMFFQRGNRHDYDKWAELSGSNEWKFDNILRNFKNIEDYHGMYYNEKWRSKNGRGVYVSTVQHTNLLDEFFQAGRELGYPIRDVNGDQKSSFSRLEVAIKDGRRFGAYQAFLEPVLNRTNLHIYRYARVTKIHLTKKTKRAYGVTYKRHGVEHFVRAKREIIVSAGAIDSPKLLMLSGIGPKVHLETQGIKCLIDLPVGKNLHDHIMVMFGPFTVDTPGKAIPLGIHSGLNTVTDYFTQHKGVMASPTGANAIAYIHSSISKQRENITNTSPDLQILFGPGSLNVADMFEKFGSVNSGVLKKYFGGIEKDKLYINVMLGKQRSRGEIRLASADPFVKPILDPKYLSHPDDIKILVDGLNFTVNMAENTEAFRKIGTRLIDRHFPGCEGFKLKSEEYYECYARHMTWTDYHPCGTCAMGKGPEDPKAVVDSKLRVLHAKGLRVVDASIIPEIPNSNLNAAVFMLADRASEFILDYWAQVDNSFRRRRIVREFTRFSRQG</sequence>
<dbReference type="SUPFAM" id="SSF54373">
    <property type="entry name" value="FAD-linked reductases, C-terminal domain"/>
    <property type="match status" value="1"/>
</dbReference>
<evidence type="ECO:0000256" key="4">
    <source>
        <dbReference type="ARBA" id="ARBA00022827"/>
    </source>
</evidence>
<keyword evidence="5" id="KW-0812">Transmembrane</keyword>
<gene>
    <name evidence="7" type="ORF">ODALV1_LOCUS10493</name>
</gene>
<dbReference type="SUPFAM" id="SSF51905">
    <property type="entry name" value="FAD/NAD(P)-binding domain"/>
    <property type="match status" value="1"/>
</dbReference>
<keyword evidence="5" id="KW-1133">Transmembrane helix</keyword>
<proteinExistence type="inferred from homology"/>
<dbReference type="PANTHER" id="PTHR11552">
    <property type="entry name" value="GLUCOSE-METHANOL-CHOLINE GMC OXIDOREDUCTASE"/>
    <property type="match status" value="1"/>
</dbReference>
<dbReference type="Gene3D" id="3.50.50.60">
    <property type="entry name" value="FAD/NAD(P)-binding domain"/>
    <property type="match status" value="1"/>
</dbReference>
<dbReference type="InterPro" id="IPR000172">
    <property type="entry name" value="GMC_OxRdtase_N"/>
</dbReference>
<dbReference type="Gene3D" id="3.30.560.10">
    <property type="entry name" value="Glucose Oxidase, domain 3"/>
    <property type="match status" value="1"/>
</dbReference>
<dbReference type="PROSITE" id="PS00624">
    <property type="entry name" value="GMC_OXRED_2"/>
    <property type="match status" value="1"/>
</dbReference>
<organism evidence="7 8">
    <name type="scientific">Orchesella dallaii</name>
    <dbReference type="NCBI Taxonomy" id="48710"/>
    <lineage>
        <taxon>Eukaryota</taxon>
        <taxon>Metazoa</taxon>
        <taxon>Ecdysozoa</taxon>
        <taxon>Arthropoda</taxon>
        <taxon>Hexapoda</taxon>
        <taxon>Collembola</taxon>
        <taxon>Entomobryomorpha</taxon>
        <taxon>Entomobryoidea</taxon>
        <taxon>Orchesellidae</taxon>
        <taxon>Orchesellinae</taxon>
        <taxon>Orchesella</taxon>
    </lineage>
</organism>
<dbReference type="Proteomes" id="UP001642540">
    <property type="component" value="Unassembled WGS sequence"/>
</dbReference>
<evidence type="ECO:0000313" key="7">
    <source>
        <dbReference type="EMBL" id="CAL8100281.1"/>
    </source>
</evidence>
<evidence type="ECO:0000256" key="1">
    <source>
        <dbReference type="ARBA" id="ARBA00001974"/>
    </source>
</evidence>
<evidence type="ECO:0000256" key="3">
    <source>
        <dbReference type="ARBA" id="ARBA00022630"/>
    </source>
</evidence>
<accession>A0ABP1QHV8</accession>
<dbReference type="Pfam" id="PF05199">
    <property type="entry name" value="GMC_oxred_C"/>
    <property type="match status" value="1"/>
</dbReference>
<evidence type="ECO:0000256" key="5">
    <source>
        <dbReference type="SAM" id="Phobius"/>
    </source>
</evidence>
<keyword evidence="4" id="KW-0274">FAD</keyword>
<dbReference type="Pfam" id="PF00732">
    <property type="entry name" value="GMC_oxred_N"/>
    <property type="match status" value="1"/>
</dbReference>
<comment type="similarity">
    <text evidence="2">Belongs to the GMC oxidoreductase family.</text>
</comment>
<dbReference type="InterPro" id="IPR036188">
    <property type="entry name" value="FAD/NAD-bd_sf"/>
</dbReference>
<reference evidence="7 8" key="1">
    <citation type="submission" date="2024-08" db="EMBL/GenBank/DDBJ databases">
        <authorList>
            <person name="Cucini C."/>
            <person name="Frati F."/>
        </authorList>
    </citation>
    <scope>NUCLEOTIDE SEQUENCE [LARGE SCALE GENOMIC DNA]</scope>
</reference>
<dbReference type="EMBL" id="CAXLJM020000032">
    <property type="protein sequence ID" value="CAL8100281.1"/>
    <property type="molecule type" value="Genomic_DNA"/>
</dbReference>
<name>A0ABP1QHV8_9HEXA</name>
<dbReference type="PANTHER" id="PTHR11552:SF147">
    <property type="entry name" value="CHOLINE DEHYDROGENASE, MITOCHONDRIAL"/>
    <property type="match status" value="1"/>
</dbReference>
<dbReference type="InterPro" id="IPR007867">
    <property type="entry name" value="GMC_OxRtase_C"/>
</dbReference>
<evidence type="ECO:0000256" key="2">
    <source>
        <dbReference type="ARBA" id="ARBA00010790"/>
    </source>
</evidence>
<comment type="caution">
    <text evidence="7">The sequence shown here is derived from an EMBL/GenBank/DDBJ whole genome shotgun (WGS) entry which is preliminary data.</text>
</comment>
<comment type="cofactor">
    <cofactor evidence="1">
        <name>FAD</name>
        <dbReference type="ChEBI" id="CHEBI:57692"/>
    </cofactor>
</comment>